<dbReference type="STRING" id="1774273.LPB03_10495"/>
<organism evidence="1 2">
    <name type="scientific">Polaribacter vadi</name>
    <dbReference type="NCBI Taxonomy" id="1774273"/>
    <lineage>
        <taxon>Bacteria</taxon>
        <taxon>Pseudomonadati</taxon>
        <taxon>Bacteroidota</taxon>
        <taxon>Flavobacteriia</taxon>
        <taxon>Flavobacteriales</taxon>
        <taxon>Flavobacteriaceae</taxon>
    </lineage>
</organism>
<dbReference type="Gene3D" id="3.20.20.150">
    <property type="entry name" value="Divalent-metal-dependent TIM barrel enzymes"/>
    <property type="match status" value="1"/>
</dbReference>
<dbReference type="Proteomes" id="UP000092584">
    <property type="component" value="Unassembled WGS sequence"/>
</dbReference>
<proteinExistence type="predicted"/>
<evidence type="ECO:0008006" key="3">
    <source>
        <dbReference type="Google" id="ProtNLM"/>
    </source>
</evidence>
<dbReference type="SUPFAM" id="SSF51658">
    <property type="entry name" value="Xylose isomerase-like"/>
    <property type="match status" value="1"/>
</dbReference>
<accession>A0A1B8TSJ5</accession>
<reference evidence="2" key="1">
    <citation type="submission" date="2016-02" db="EMBL/GenBank/DDBJ databases">
        <authorList>
            <person name="Shin S.-K."/>
            <person name="Yi H."/>
            <person name="Kim E."/>
        </authorList>
    </citation>
    <scope>NUCLEOTIDE SEQUENCE [LARGE SCALE GENOMIC DNA]</scope>
    <source>
        <strain evidence="2">LPB0003</strain>
    </source>
</reference>
<dbReference type="AlphaFoldDB" id="A0A1B8TSJ5"/>
<gene>
    <name evidence="1" type="ORF">LPB3_10505</name>
</gene>
<name>A0A1B8TSJ5_9FLAO</name>
<protein>
    <recommendedName>
        <fullName evidence="3">Xylose isomerase</fullName>
    </recommendedName>
</protein>
<dbReference type="OrthoDB" id="2555274at2"/>
<dbReference type="InterPro" id="IPR036237">
    <property type="entry name" value="Xyl_isomerase-like_sf"/>
</dbReference>
<comment type="caution">
    <text evidence="1">The sequence shown here is derived from an EMBL/GenBank/DDBJ whole genome shotgun (WGS) entry which is preliminary data.</text>
</comment>
<evidence type="ECO:0000313" key="2">
    <source>
        <dbReference type="Proteomes" id="UP000092584"/>
    </source>
</evidence>
<sequence>MMIKNTNDGSKNAPSLRIDINYGTCEDLPSFSTGPKGNDREKHIRIVKAGFQGIQDGNPELCKEFGLQLTAHARINDVGDLDELAPKWNAENYNCATIHLGWGIESDEKVDELVKYVLEISSKFDFPIYIETHRATITQDIFRTVELTKRFPEIRFNGDFSHWYTGQEMVYGGIENKLNFIQPIFDRVRFMHGRIGNPGSIQVDVKNDINLEYVNHFKKMWKRSFIGFLKTAEPGDYICFTVELLKAEIFYARTIPNGSGIEQEEGDRWQQALLYKEIIEECWRNAKQEM</sequence>
<dbReference type="EMBL" id="LSFM01000023">
    <property type="protein sequence ID" value="OBY62582.1"/>
    <property type="molecule type" value="Genomic_DNA"/>
</dbReference>
<evidence type="ECO:0000313" key="1">
    <source>
        <dbReference type="EMBL" id="OBY62582.1"/>
    </source>
</evidence>
<keyword evidence="2" id="KW-1185">Reference proteome</keyword>